<feature type="region of interest" description="Disordered" evidence="1">
    <location>
        <begin position="346"/>
        <end position="442"/>
    </location>
</feature>
<reference evidence="4" key="1">
    <citation type="submission" date="2016-10" db="EMBL/GenBank/DDBJ databases">
        <authorList>
            <person name="Varghese N."/>
            <person name="Submissions S."/>
        </authorList>
    </citation>
    <scope>NUCLEOTIDE SEQUENCE [LARGE SCALE GENOMIC DNA]</scope>
    <source>
        <strain evidence="4">DSM 26348</strain>
    </source>
</reference>
<gene>
    <name evidence="3" type="ORF">SAMN05421753_10273</name>
</gene>
<dbReference type="InterPro" id="IPR011990">
    <property type="entry name" value="TPR-like_helical_dom_sf"/>
</dbReference>
<dbReference type="OrthoDB" id="208058at2"/>
<evidence type="ECO:0000256" key="2">
    <source>
        <dbReference type="SAM" id="SignalP"/>
    </source>
</evidence>
<evidence type="ECO:0000313" key="3">
    <source>
        <dbReference type="EMBL" id="SFH68938.1"/>
    </source>
</evidence>
<evidence type="ECO:0000313" key="4">
    <source>
        <dbReference type="Proteomes" id="UP000199518"/>
    </source>
</evidence>
<keyword evidence="2" id="KW-0732">Signal</keyword>
<evidence type="ECO:0000256" key="1">
    <source>
        <dbReference type="SAM" id="MobiDB-lite"/>
    </source>
</evidence>
<dbReference type="Proteomes" id="UP000199518">
    <property type="component" value="Unassembled WGS sequence"/>
</dbReference>
<name>A0A1I3C2V6_9PLAN</name>
<feature type="compositionally biased region" description="Pro residues" evidence="1">
    <location>
        <begin position="359"/>
        <end position="370"/>
    </location>
</feature>
<protein>
    <recommendedName>
        <fullName evidence="5">Tetratricopeptide repeat-containing protein</fullName>
    </recommendedName>
</protein>
<proteinExistence type="predicted"/>
<dbReference type="Gene3D" id="1.25.40.10">
    <property type="entry name" value="Tetratricopeptide repeat domain"/>
    <property type="match status" value="1"/>
</dbReference>
<feature type="compositionally biased region" description="Pro residues" evidence="1">
    <location>
        <begin position="377"/>
        <end position="393"/>
    </location>
</feature>
<dbReference type="AlphaFoldDB" id="A0A1I3C2V6"/>
<feature type="chain" id="PRO_5011555304" description="Tetratricopeptide repeat-containing protein" evidence="2">
    <location>
        <begin position="23"/>
        <end position="442"/>
    </location>
</feature>
<dbReference type="STRING" id="1576369.SAMN05421753_10273"/>
<dbReference type="RefSeq" id="WP_139228215.1">
    <property type="nucleotide sequence ID" value="NZ_FOQD01000002.1"/>
</dbReference>
<feature type="signal peptide" evidence="2">
    <location>
        <begin position="1"/>
        <end position="22"/>
    </location>
</feature>
<evidence type="ECO:0008006" key="5">
    <source>
        <dbReference type="Google" id="ProtNLM"/>
    </source>
</evidence>
<organism evidence="3 4">
    <name type="scientific">Planctomicrobium piriforme</name>
    <dbReference type="NCBI Taxonomy" id="1576369"/>
    <lineage>
        <taxon>Bacteria</taxon>
        <taxon>Pseudomonadati</taxon>
        <taxon>Planctomycetota</taxon>
        <taxon>Planctomycetia</taxon>
        <taxon>Planctomycetales</taxon>
        <taxon>Planctomycetaceae</taxon>
        <taxon>Planctomicrobium</taxon>
    </lineage>
</organism>
<keyword evidence="4" id="KW-1185">Reference proteome</keyword>
<sequence>MKLRRMYASAVVACLASSSAFAQSFPTVIGSTGKPYGPTQAEYQYQLQYGRPSPGSNGSGLQFVNGYPGGGGGGGGGHGGWNGGGGNWNHGGNWGGWGPQIYMGFDPFNYPQQGYIYYPSTASYNNFYNYNYGAPAGGLVADLTPSTLLPLPGNGLPNGLPTSGIFQGNYSAGQNPFASVQPAAPPVAPSTPDEQQKSMQFQTQGDIQFQFLNYLAASERYRKSIDAARDRADPRYRIALTLAGRSRFMEAVDQLKLSVAIDPTFPQHGDSLDQVFGTINTFEKTRVKQRVAEWTLQDPRDPNRLFLLGALLYMDGDPKSQTILNTAVAVSGRQEHLLAFMAPRTTPIPATDTDLNPKPVQPQPPHPQPPMGMQRPMNPPVPANPVLPTPAQQPPMQQHPIPAVPPMPESREIPQLPGNAQPSPLPAFGESETSGPALPPPP</sequence>
<dbReference type="SUPFAM" id="SSF48452">
    <property type="entry name" value="TPR-like"/>
    <property type="match status" value="1"/>
</dbReference>
<dbReference type="EMBL" id="FOQD01000002">
    <property type="protein sequence ID" value="SFH68938.1"/>
    <property type="molecule type" value="Genomic_DNA"/>
</dbReference>
<accession>A0A1I3C2V6</accession>